<evidence type="ECO:0000256" key="1">
    <source>
        <dbReference type="SAM" id="Coils"/>
    </source>
</evidence>
<feature type="coiled-coil region" evidence="1">
    <location>
        <begin position="531"/>
        <end position="558"/>
    </location>
</feature>
<protein>
    <submittedName>
        <fullName evidence="3">FimV/HubP family polar landmark protein</fullName>
    </submittedName>
</protein>
<dbReference type="AlphaFoldDB" id="A0A9X7F2V0"/>
<reference evidence="3 4" key="2">
    <citation type="submission" date="2023-10" db="EMBL/GenBank/DDBJ databases">
        <authorList>
            <person name="Choi B."/>
        </authorList>
    </citation>
    <scope>NUCLEOTIDE SEQUENCE [LARGE SCALE GENOMIC DNA]</scope>
    <source>
        <strain evidence="3 4">UMB0023</strain>
    </source>
</reference>
<feature type="compositionally biased region" description="Low complexity" evidence="2">
    <location>
        <begin position="240"/>
        <end position="256"/>
    </location>
</feature>
<feature type="region of interest" description="Disordered" evidence="2">
    <location>
        <begin position="377"/>
        <end position="398"/>
    </location>
</feature>
<feature type="compositionally biased region" description="Basic and acidic residues" evidence="2">
    <location>
        <begin position="377"/>
        <end position="394"/>
    </location>
</feature>
<evidence type="ECO:0000256" key="2">
    <source>
        <dbReference type="SAM" id="MobiDB-lite"/>
    </source>
</evidence>
<dbReference type="InterPro" id="IPR038440">
    <property type="entry name" value="FimV_C_sf"/>
</dbReference>
<feature type="region of interest" description="Disordered" evidence="2">
    <location>
        <begin position="101"/>
        <end position="170"/>
    </location>
</feature>
<gene>
    <name evidence="3" type="ORF">CYJ98_000860</name>
</gene>
<dbReference type="NCBIfam" id="TIGR03505">
    <property type="entry name" value="FimV_core"/>
    <property type="match status" value="1"/>
</dbReference>
<dbReference type="RefSeq" id="WP_101755921.1">
    <property type="nucleotide sequence ID" value="NZ_CP136962.1"/>
</dbReference>
<feature type="region of interest" description="Disordered" evidence="2">
    <location>
        <begin position="235"/>
        <end position="317"/>
    </location>
</feature>
<feature type="compositionally biased region" description="Polar residues" evidence="2">
    <location>
        <begin position="113"/>
        <end position="139"/>
    </location>
</feature>
<accession>A0A9X7F2V0</accession>
<dbReference type="NCBIfam" id="TIGR03504">
    <property type="entry name" value="FimV_Cterm"/>
    <property type="match status" value="1"/>
</dbReference>
<dbReference type="Proteomes" id="UP000234781">
    <property type="component" value="Chromosome"/>
</dbReference>
<dbReference type="EMBL" id="CP136962">
    <property type="protein sequence ID" value="WOS98238.1"/>
    <property type="molecule type" value="Genomic_DNA"/>
</dbReference>
<organism evidence="3 4">
    <name type="scientific">Neisseria perflava</name>
    <dbReference type="NCBI Taxonomy" id="33053"/>
    <lineage>
        <taxon>Bacteria</taxon>
        <taxon>Pseudomonadati</taxon>
        <taxon>Pseudomonadota</taxon>
        <taxon>Betaproteobacteria</taxon>
        <taxon>Neisseriales</taxon>
        <taxon>Neisseriaceae</taxon>
        <taxon>Neisseria</taxon>
    </lineage>
</organism>
<keyword evidence="1" id="KW-0175">Coiled coil</keyword>
<feature type="region of interest" description="Disordered" evidence="2">
    <location>
        <begin position="463"/>
        <end position="498"/>
    </location>
</feature>
<evidence type="ECO:0000313" key="3">
    <source>
        <dbReference type="EMBL" id="WOS98238.1"/>
    </source>
</evidence>
<feature type="compositionally biased region" description="Basic and acidic residues" evidence="2">
    <location>
        <begin position="466"/>
        <end position="478"/>
    </location>
</feature>
<dbReference type="InterPro" id="IPR020012">
    <property type="entry name" value="LysM_FimV"/>
</dbReference>
<dbReference type="Gene3D" id="1.20.58.2200">
    <property type="match status" value="1"/>
</dbReference>
<dbReference type="InterPro" id="IPR036779">
    <property type="entry name" value="LysM_dom_sf"/>
</dbReference>
<dbReference type="Gene3D" id="3.10.350.10">
    <property type="entry name" value="LysM domain"/>
    <property type="match status" value="1"/>
</dbReference>
<sequence length="639" mass="68065">MTSLSASAGLGGLNVQSHLGEPFTGSITVTGEEAQALLNGGKATISNGNLRAAVRKSGDKAVVTIRSSKAIKDPVLVFQVGVGAQSREYTAIIDPAGYDSKDAASVRTRPAAESQSSEPTRNAQQPATKNNKASGNQVAQVRKDAQRKAEKKQVQTASAKNDTAVRSGRQHLVRTGETLIAIASSIRPQGMTLDQTIQALVNANPDVFIDNNANRMLAGKVLNIPNRSELQRLAASAPVKTNTATEKANETANATEAKTEKPVVQPEAQTEAQVKDAGANPPQQEEVKQASAAQTEQAASAAVNENAASAAPASDVQDVMASDNQENVLASEPVATTDSAAEPSESESDGNLWKWLLAGGAALIAAWLLLRAAGKRKDEPKAASASRKDEEKPVQKSVAASATAAVAASKVTPSEKTQEGLLVEDDFEDDVVINEVEESSNVDDVKLDLGKIDHSQAGILSSAVTHDAETEQRRHADWDNIESTESVYEPEPENPYQPVSVVMPERNEEPLEFTVETPENSDDHVPPFDVKQDQDVQIQETKEEAEKEEAASEFVIEEGALEWEAEDVSVAADKSNSERGFVSESVGMTAPLEAKYDLAKMYIEIGDPEAARETLQGLIEEAEGDILYKAQKLMKELGA</sequence>
<name>A0A9X7F2V0_NEIPE</name>
<feature type="compositionally biased region" description="Low complexity" evidence="2">
    <location>
        <begin position="289"/>
        <end position="317"/>
    </location>
</feature>
<feature type="region of interest" description="Disordered" evidence="2">
    <location>
        <begin position="329"/>
        <end position="348"/>
    </location>
</feature>
<dbReference type="InterPro" id="IPR020011">
    <property type="entry name" value="FimV_C"/>
</dbReference>
<proteinExistence type="predicted"/>
<feature type="compositionally biased region" description="Basic and acidic residues" evidence="2">
    <location>
        <begin position="141"/>
        <end position="153"/>
    </location>
</feature>
<keyword evidence="4" id="KW-1185">Reference proteome</keyword>
<evidence type="ECO:0000313" key="4">
    <source>
        <dbReference type="Proteomes" id="UP000234781"/>
    </source>
</evidence>
<reference evidence="4" key="1">
    <citation type="submission" date="2017-12" db="EMBL/GenBank/DDBJ databases">
        <title>Phylogenetic diversity of female urinary microbiome.</title>
        <authorList>
            <person name="Thomas-White K."/>
            <person name="Wolfe A.J."/>
        </authorList>
    </citation>
    <scope>NUCLEOTIDE SEQUENCE [LARGE SCALE GENOMIC DNA]</scope>
    <source>
        <strain evidence="4">UMB0023</strain>
    </source>
</reference>